<evidence type="ECO:0000259" key="13">
    <source>
        <dbReference type="PROSITE" id="PS50835"/>
    </source>
</evidence>
<dbReference type="AlphaFoldDB" id="A0A6G0HJZ1"/>
<dbReference type="Pfam" id="PF22705">
    <property type="entry name" value="C2-set_3"/>
    <property type="match status" value="1"/>
</dbReference>
<dbReference type="PANTHER" id="PTHR24100">
    <property type="entry name" value="BUTYROPHILIN"/>
    <property type="match status" value="1"/>
</dbReference>
<evidence type="ECO:0000256" key="5">
    <source>
        <dbReference type="ARBA" id="ARBA00023136"/>
    </source>
</evidence>
<keyword evidence="5 11" id="KW-0472">Membrane</keyword>
<keyword evidence="2 11" id="KW-0812">Transmembrane</keyword>
<dbReference type="InterPro" id="IPR036179">
    <property type="entry name" value="Ig-like_dom_sf"/>
</dbReference>
<keyword evidence="6" id="KW-1015">Disulfide bond</keyword>
<keyword evidence="3 12" id="KW-0732">Signal</keyword>
<keyword evidence="7" id="KW-0325">Glycoprotein</keyword>
<comment type="subcellular location">
    <subcellularLocation>
        <location evidence="1">Membrane</location>
    </subcellularLocation>
</comment>
<evidence type="ECO:0000313" key="14">
    <source>
        <dbReference type="EMBL" id="KAE8279480.1"/>
    </source>
</evidence>
<evidence type="ECO:0000256" key="8">
    <source>
        <dbReference type="ARBA" id="ARBA00023319"/>
    </source>
</evidence>
<dbReference type="GO" id="GO:1903037">
    <property type="term" value="P:regulation of leukocyte cell-cell adhesion"/>
    <property type="evidence" value="ECO:0007669"/>
    <property type="project" value="UniProtKB-ARBA"/>
</dbReference>
<evidence type="ECO:0000256" key="7">
    <source>
        <dbReference type="ARBA" id="ARBA00023180"/>
    </source>
</evidence>
<dbReference type="InterPro" id="IPR013783">
    <property type="entry name" value="Ig-like_fold"/>
</dbReference>
<feature type="chain" id="PRO_5026323863" evidence="12">
    <location>
        <begin position="28"/>
        <end position="351"/>
    </location>
</feature>
<evidence type="ECO:0000256" key="1">
    <source>
        <dbReference type="ARBA" id="ARBA00004370"/>
    </source>
</evidence>
<dbReference type="EMBL" id="REGW02000023">
    <property type="protein sequence ID" value="KAE8279480.1"/>
    <property type="molecule type" value="Genomic_DNA"/>
</dbReference>
<keyword evidence="4 11" id="KW-1133">Transmembrane helix</keyword>
<dbReference type="Proteomes" id="UP000424527">
    <property type="component" value="Unassembled WGS sequence"/>
</dbReference>
<feature type="domain" description="Ig-like" evidence="13">
    <location>
        <begin position="145"/>
        <end position="231"/>
    </location>
</feature>
<dbReference type="PANTHER" id="PTHR24100:SF151">
    <property type="entry name" value="ICOS LIGAND"/>
    <property type="match status" value="1"/>
</dbReference>
<comment type="similarity">
    <text evidence="9">Belongs to the SKINT family.</text>
</comment>
<evidence type="ECO:0000256" key="3">
    <source>
        <dbReference type="ARBA" id="ARBA00022729"/>
    </source>
</evidence>
<evidence type="ECO:0000256" key="11">
    <source>
        <dbReference type="SAM" id="Phobius"/>
    </source>
</evidence>
<sequence>MMTHLKDGLFFKRLLTVVFLLLTQCCAGQSQVGGPPQSVLATIGGDIILPCHLEPSVDASGMTVEWSRPDLDPRFVYVWRDGVELESKQHPSYKGRTAVPIVNLTHGDISLKLSNVKISDEEKYRCFVPTLGTESTVELAVGVAPFIDISSERTDSSEVVLQCESKGWYSQPEVFWLDAEGNLLSAGPTETVRGPDDLYTVSRRLTVMESDNFTCRVQQKNINKMREAQIYVPDDFSNASNHIIIISSSLVVVSIIVILAAVFARRWKKNKIKQKEYVRPLKHEVELEDPRDKLRSELEKSKREWTEKDYNAVTRFNRDDELMAKRELEKKIRELEKNLKEIEEEIKTSRV</sequence>
<evidence type="ECO:0000313" key="15">
    <source>
        <dbReference type="Proteomes" id="UP000424527"/>
    </source>
</evidence>
<dbReference type="SMART" id="SM00409">
    <property type="entry name" value="IG"/>
    <property type="match status" value="2"/>
</dbReference>
<keyword evidence="10" id="KW-0175">Coiled coil</keyword>
<evidence type="ECO:0000256" key="2">
    <source>
        <dbReference type="ARBA" id="ARBA00022692"/>
    </source>
</evidence>
<reference evidence="14 15" key="1">
    <citation type="submission" date="2019-07" db="EMBL/GenBank/DDBJ databases">
        <title>Chromosome genome assembly for large yellow croaker.</title>
        <authorList>
            <person name="Xiao S."/>
        </authorList>
    </citation>
    <scope>NUCLEOTIDE SEQUENCE [LARGE SCALE GENOMIC DNA]</scope>
    <source>
        <strain evidence="14">JMULYC20181020</strain>
        <tissue evidence="14">Muscle</tissue>
    </source>
</reference>
<dbReference type="InterPro" id="IPR050504">
    <property type="entry name" value="IgSF_BTN/MOG"/>
</dbReference>
<evidence type="ECO:0000256" key="4">
    <source>
        <dbReference type="ARBA" id="ARBA00022989"/>
    </source>
</evidence>
<dbReference type="GO" id="GO:0009897">
    <property type="term" value="C:external side of plasma membrane"/>
    <property type="evidence" value="ECO:0007669"/>
    <property type="project" value="TreeGrafter"/>
</dbReference>
<dbReference type="Pfam" id="PF07686">
    <property type="entry name" value="V-set"/>
    <property type="match status" value="1"/>
</dbReference>
<dbReference type="InterPro" id="IPR053896">
    <property type="entry name" value="BTN3A2-like_Ig-C"/>
</dbReference>
<gene>
    <name evidence="14" type="ORF">D5F01_LYC23069</name>
</gene>
<proteinExistence type="inferred from homology"/>
<dbReference type="GO" id="GO:0042110">
    <property type="term" value="P:T cell activation"/>
    <property type="evidence" value="ECO:0007669"/>
    <property type="project" value="UniProtKB-ARBA"/>
</dbReference>
<dbReference type="GO" id="GO:0005102">
    <property type="term" value="F:signaling receptor binding"/>
    <property type="evidence" value="ECO:0007669"/>
    <property type="project" value="TreeGrafter"/>
</dbReference>
<feature type="transmembrane region" description="Helical" evidence="11">
    <location>
        <begin position="243"/>
        <end position="264"/>
    </location>
</feature>
<dbReference type="PROSITE" id="PS50835">
    <property type="entry name" value="IG_LIKE"/>
    <property type="match status" value="2"/>
</dbReference>
<feature type="signal peptide" evidence="12">
    <location>
        <begin position="1"/>
        <end position="27"/>
    </location>
</feature>
<dbReference type="InterPro" id="IPR003599">
    <property type="entry name" value="Ig_sub"/>
</dbReference>
<dbReference type="FunFam" id="2.60.40.10:FF:000088">
    <property type="entry name" value="Butyrophilin subfamily 1 member A1"/>
    <property type="match status" value="1"/>
</dbReference>
<dbReference type="GO" id="GO:0050863">
    <property type="term" value="P:regulation of T cell activation"/>
    <property type="evidence" value="ECO:0007669"/>
    <property type="project" value="UniProtKB-ARBA"/>
</dbReference>
<dbReference type="InterPro" id="IPR013106">
    <property type="entry name" value="Ig_V-set"/>
</dbReference>
<feature type="coiled-coil region" evidence="10">
    <location>
        <begin position="318"/>
        <end position="348"/>
    </location>
</feature>
<evidence type="ECO:0000256" key="12">
    <source>
        <dbReference type="SAM" id="SignalP"/>
    </source>
</evidence>
<dbReference type="Gene3D" id="2.60.40.10">
    <property type="entry name" value="Immunoglobulins"/>
    <property type="match status" value="2"/>
</dbReference>
<dbReference type="GO" id="GO:0050852">
    <property type="term" value="P:T cell receptor signaling pathway"/>
    <property type="evidence" value="ECO:0007669"/>
    <property type="project" value="TreeGrafter"/>
</dbReference>
<dbReference type="FunFam" id="2.60.40.10:FF:000142">
    <property type="entry name" value="V-set domain-containing T-cell activation inhibitor 1"/>
    <property type="match status" value="1"/>
</dbReference>
<organism evidence="14 15">
    <name type="scientific">Larimichthys crocea</name>
    <name type="common">Large yellow croaker</name>
    <name type="synonym">Pseudosciaena crocea</name>
    <dbReference type="NCBI Taxonomy" id="215358"/>
    <lineage>
        <taxon>Eukaryota</taxon>
        <taxon>Metazoa</taxon>
        <taxon>Chordata</taxon>
        <taxon>Craniata</taxon>
        <taxon>Vertebrata</taxon>
        <taxon>Euteleostomi</taxon>
        <taxon>Actinopterygii</taxon>
        <taxon>Neopterygii</taxon>
        <taxon>Teleostei</taxon>
        <taxon>Neoteleostei</taxon>
        <taxon>Acanthomorphata</taxon>
        <taxon>Eupercaria</taxon>
        <taxon>Sciaenidae</taxon>
        <taxon>Larimichthys</taxon>
    </lineage>
</organism>
<accession>A0A6G0HJZ1</accession>
<comment type="caution">
    <text evidence="14">The sequence shown here is derived from an EMBL/GenBank/DDBJ whole genome shotgun (WGS) entry which is preliminary data.</text>
</comment>
<protein>
    <submittedName>
        <fullName evidence="14">Butyrophilin subfamily 2 member A1</fullName>
    </submittedName>
</protein>
<dbReference type="InterPro" id="IPR007110">
    <property type="entry name" value="Ig-like_dom"/>
</dbReference>
<feature type="domain" description="Ig-like" evidence="13">
    <location>
        <begin position="44"/>
        <end position="140"/>
    </location>
</feature>
<keyword evidence="8" id="KW-0393">Immunoglobulin domain</keyword>
<evidence type="ECO:0000256" key="10">
    <source>
        <dbReference type="SAM" id="Coils"/>
    </source>
</evidence>
<evidence type="ECO:0000256" key="6">
    <source>
        <dbReference type="ARBA" id="ARBA00023157"/>
    </source>
</evidence>
<evidence type="ECO:0000256" key="9">
    <source>
        <dbReference type="ARBA" id="ARBA00038221"/>
    </source>
</evidence>
<name>A0A6G0HJZ1_LARCR</name>
<keyword evidence="15" id="KW-1185">Reference proteome</keyword>
<dbReference type="GO" id="GO:0001817">
    <property type="term" value="P:regulation of cytokine production"/>
    <property type="evidence" value="ECO:0007669"/>
    <property type="project" value="TreeGrafter"/>
</dbReference>
<dbReference type="SUPFAM" id="SSF48726">
    <property type="entry name" value="Immunoglobulin"/>
    <property type="match status" value="2"/>
</dbReference>